<keyword evidence="3" id="KW-1185">Reference proteome</keyword>
<gene>
    <name evidence="2" type="ORF">SFC79_17145</name>
</gene>
<feature type="compositionally biased region" description="Basic and acidic residues" evidence="1">
    <location>
        <begin position="176"/>
        <end position="191"/>
    </location>
</feature>
<sequence>MTGPAVVARLRAAGCVWAEEEAALLGEAAVSAAELDALVGRRVAGEPLELVLGWAAFLGRRLAVAPGVFVPRRRTELLARTTLAHVAARENSGRAPVVVVEMCCGVAPVAACLEGAVEDAVEVHAADVSREALACARLNAPSARVHLGDLFEALPPRLRGRVDVLAANAPYVPTDRIGDMPPEARDHEPHAALDGGGDGVEVHRRLAAGARDWLAPGGVLLVETSAHQAPLTAAAMQGAGLLVDVVVDEDVSGRVAVGVSPAAGEPG</sequence>
<comment type="caution">
    <text evidence="2">The sequence shown here is derived from an EMBL/GenBank/DDBJ whole genome shotgun (WGS) entry which is preliminary data.</text>
</comment>
<dbReference type="PANTHER" id="PTHR18895">
    <property type="entry name" value="HEMK METHYLTRANSFERASE"/>
    <property type="match status" value="1"/>
</dbReference>
<dbReference type="SUPFAM" id="SSF53335">
    <property type="entry name" value="S-adenosyl-L-methionine-dependent methyltransferases"/>
    <property type="match status" value="1"/>
</dbReference>
<name>A0ABU5KFA1_9ACTN</name>
<dbReference type="Gene3D" id="3.40.50.150">
    <property type="entry name" value="Vaccinia Virus protein VP39"/>
    <property type="match status" value="1"/>
</dbReference>
<accession>A0ABU5KFA1</accession>
<dbReference type="InterPro" id="IPR050320">
    <property type="entry name" value="N5-glutamine_MTase"/>
</dbReference>
<protein>
    <recommendedName>
        <fullName evidence="4">Release factor glutamine methyltransferase</fullName>
    </recommendedName>
</protein>
<reference evidence="2 3" key="1">
    <citation type="submission" date="2023-11" db="EMBL/GenBank/DDBJ databases">
        <title>Novel species in genus Nocardioides.</title>
        <authorList>
            <person name="Zhou H."/>
        </authorList>
    </citation>
    <scope>NUCLEOTIDE SEQUENCE [LARGE SCALE GENOMIC DNA]</scope>
    <source>
        <strain evidence="2 3">S-58</strain>
    </source>
</reference>
<dbReference type="InterPro" id="IPR022446">
    <property type="entry name" value="MeTrfrase_put"/>
</dbReference>
<evidence type="ECO:0008006" key="4">
    <source>
        <dbReference type="Google" id="ProtNLM"/>
    </source>
</evidence>
<proteinExistence type="predicted"/>
<dbReference type="PANTHER" id="PTHR18895:SF74">
    <property type="entry name" value="MTRF1L RELEASE FACTOR GLUTAMINE METHYLTRANSFERASE"/>
    <property type="match status" value="1"/>
</dbReference>
<evidence type="ECO:0000256" key="1">
    <source>
        <dbReference type="SAM" id="MobiDB-lite"/>
    </source>
</evidence>
<dbReference type="EMBL" id="JAXQPW010000007">
    <property type="protein sequence ID" value="MDZ5663503.1"/>
    <property type="molecule type" value="Genomic_DNA"/>
</dbReference>
<feature type="region of interest" description="Disordered" evidence="1">
    <location>
        <begin position="173"/>
        <end position="197"/>
    </location>
</feature>
<evidence type="ECO:0000313" key="3">
    <source>
        <dbReference type="Proteomes" id="UP001291999"/>
    </source>
</evidence>
<dbReference type="NCBIfam" id="TIGR03704">
    <property type="entry name" value="PrmC_rel_meth"/>
    <property type="match status" value="1"/>
</dbReference>
<dbReference type="RefSeq" id="WP_322425285.1">
    <property type="nucleotide sequence ID" value="NZ_JAXQPW010000007.1"/>
</dbReference>
<dbReference type="InterPro" id="IPR029063">
    <property type="entry name" value="SAM-dependent_MTases_sf"/>
</dbReference>
<evidence type="ECO:0000313" key="2">
    <source>
        <dbReference type="EMBL" id="MDZ5663503.1"/>
    </source>
</evidence>
<dbReference type="Proteomes" id="UP001291999">
    <property type="component" value="Unassembled WGS sequence"/>
</dbReference>
<organism evidence="2 3">
    <name type="scientific">Nocardioides renjunii</name>
    <dbReference type="NCBI Taxonomy" id="3095075"/>
    <lineage>
        <taxon>Bacteria</taxon>
        <taxon>Bacillati</taxon>
        <taxon>Actinomycetota</taxon>
        <taxon>Actinomycetes</taxon>
        <taxon>Propionibacteriales</taxon>
        <taxon>Nocardioidaceae</taxon>
        <taxon>Nocardioides</taxon>
    </lineage>
</organism>